<dbReference type="EMBL" id="CM003530">
    <property type="protein sequence ID" value="RCV15257.1"/>
    <property type="molecule type" value="Genomic_DNA"/>
</dbReference>
<gene>
    <name evidence="2" type="ORF">SETIT_3G044100v2</name>
</gene>
<dbReference type="AlphaFoldDB" id="A0A368QB90"/>
<name>A0A368QB90_SETIT</name>
<sequence>MPALAICGRPPSPRDSIWFSTALDADCGLRSSSAAPAGPSFHVLRLPSFQGDSSVAPPPKEPLQVSSPAVAALGWGAAAGGLGAAQAKRVARPSRQCRRRRATRARPPREQSAAAGQPPTASGATRRRALVAVWRPELLRVPTGRAVDRAARAATGGAAAHR</sequence>
<accession>A0A368QB90</accession>
<organism evidence="2">
    <name type="scientific">Setaria italica</name>
    <name type="common">Foxtail millet</name>
    <name type="synonym">Panicum italicum</name>
    <dbReference type="NCBI Taxonomy" id="4555"/>
    <lineage>
        <taxon>Eukaryota</taxon>
        <taxon>Viridiplantae</taxon>
        <taxon>Streptophyta</taxon>
        <taxon>Embryophyta</taxon>
        <taxon>Tracheophyta</taxon>
        <taxon>Spermatophyta</taxon>
        <taxon>Magnoliopsida</taxon>
        <taxon>Liliopsida</taxon>
        <taxon>Poales</taxon>
        <taxon>Poaceae</taxon>
        <taxon>PACMAD clade</taxon>
        <taxon>Panicoideae</taxon>
        <taxon>Panicodae</taxon>
        <taxon>Paniceae</taxon>
        <taxon>Cenchrinae</taxon>
        <taxon>Setaria</taxon>
    </lineage>
</organism>
<reference evidence="2" key="2">
    <citation type="submission" date="2015-07" db="EMBL/GenBank/DDBJ databases">
        <authorList>
            <person name="Noorani M."/>
        </authorList>
    </citation>
    <scope>NUCLEOTIDE SEQUENCE</scope>
    <source>
        <strain evidence="2">Yugu1</strain>
    </source>
</reference>
<feature type="region of interest" description="Disordered" evidence="1">
    <location>
        <begin position="84"/>
        <end position="128"/>
    </location>
</feature>
<evidence type="ECO:0000313" key="2">
    <source>
        <dbReference type="EMBL" id="RCV15257.1"/>
    </source>
</evidence>
<protein>
    <submittedName>
        <fullName evidence="2">Uncharacterized protein</fullName>
    </submittedName>
</protein>
<feature type="compositionally biased region" description="Low complexity" evidence="1">
    <location>
        <begin position="152"/>
        <end position="162"/>
    </location>
</feature>
<feature type="region of interest" description="Disordered" evidence="1">
    <location>
        <begin position="142"/>
        <end position="162"/>
    </location>
</feature>
<evidence type="ECO:0000256" key="1">
    <source>
        <dbReference type="SAM" id="MobiDB-lite"/>
    </source>
</evidence>
<proteinExistence type="predicted"/>
<feature type="compositionally biased region" description="Basic residues" evidence="1">
    <location>
        <begin position="89"/>
        <end position="106"/>
    </location>
</feature>
<reference evidence="2" key="1">
    <citation type="journal article" date="2012" name="Nat. Biotechnol.">
        <title>Reference genome sequence of the model plant Setaria.</title>
        <authorList>
            <person name="Bennetzen J.L."/>
            <person name="Schmutz J."/>
            <person name="Wang H."/>
            <person name="Percifield R."/>
            <person name="Hawkins J."/>
            <person name="Pontaroli A.C."/>
            <person name="Estep M."/>
            <person name="Feng L."/>
            <person name="Vaughn J.N."/>
            <person name="Grimwood J."/>
            <person name="Jenkins J."/>
            <person name="Barry K."/>
            <person name="Lindquist E."/>
            <person name="Hellsten U."/>
            <person name="Deshpande S."/>
            <person name="Wang X."/>
            <person name="Wu X."/>
            <person name="Mitros T."/>
            <person name="Triplett J."/>
            <person name="Yang X."/>
            <person name="Ye C.Y."/>
            <person name="Mauro-Herrera M."/>
            <person name="Wang L."/>
            <person name="Li P."/>
            <person name="Sharma M."/>
            <person name="Sharma R."/>
            <person name="Ronald P.C."/>
            <person name="Panaud O."/>
            <person name="Kellogg E.A."/>
            <person name="Brutnell T.P."/>
            <person name="Doust A.N."/>
            <person name="Tuskan G.A."/>
            <person name="Rokhsar D."/>
            <person name="Devos K.M."/>
        </authorList>
    </citation>
    <scope>NUCLEOTIDE SEQUENCE [LARGE SCALE GENOMIC DNA]</scope>
    <source>
        <strain evidence="2">Yugu1</strain>
    </source>
</reference>